<dbReference type="Gene3D" id="3.30.450.30">
    <property type="entry name" value="Dynein light chain 2a, cytoplasmic"/>
    <property type="match status" value="1"/>
</dbReference>
<name>A0A0C9YY90_9AGAM</name>
<feature type="region of interest" description="Disordered" evidence="1">
    <location>
        <begin position="206"/>
        <end position="245"/>
    </location>
</feature>
<dbReference type="AlphaFoldDB" id="A0A0C9YY90"/>
<dbReference type="HOGENOM" id="CLU_1133964_0_0_1"/>
<reference evidence="2 3" key="1">
    <citation type="submission" date="2014-04" db="EMBL/GenBank/DDBJ databases">
        <authorList>
            <consortium name="DOE Joint Genome Institute"/>
            <person name="Kuo A."/>
            <person name="Kohler A."/>
            <person name="Costa M.D."/>
            <person name="Nagy L.G."/>
            <person name="Floudas D."/>
            <person name="Copeland A."/>
            <person name="Barry K.W."/>
            <person name="Cichocki N."/>
            <person name="Veneault-Fourrey C."/>
            <person name="LaButti K."/>
            <person name="Lindquist E.A."/>
            <person name="Lipzen A."/>
            <person name="Lundell T."/>
            <person name="Morin E."/>
            <person name="Murat C."/>
            <person name="Sun H."/>
            <person name="Tunlid A."/>
            <person name="Henrissat B."/>
            <person name="Grigoriev I.V."/>
            <person name="Hibbett D.S."/>
            <person name="Martin F."/>
            <person name="Nordberg H.P."/>
            <person name="Cantor M.N."/>
            <person name="Hua S.X."/>
        </authorList>
    </citation>
    <scope>NUCLEOTIDE SEQUENCE [LARGE SCALE GENOMIC DNA]</scope>
    <source>
        <strain evidence="2 3">441</strain>
    </source>
</reference>
<feature type="region of interest" description="Disordered" evidence="1">
    <location>
        <begin position="65"/>
        <end position="123"/>
    </location>
</feature>
<evidence type="ECO:0000313" key="3">
    <source>
        <dbReference type="Proteomes" id="UP000054018"/>
    </source>
</evidence>
<gene>
    <name evidence="2" type="ORF">PISMIDRAFT_671104</name>
</gene>
<evidence type="ECO:0000313" key="2">
    <source>
        <dbReference type="EMBL" id="KIK30075.1"/>
    </source>
</evidence>
<dbReference type="OrthoDB" id="3201641at2759"/>
<evidence type="ECO:0000256" key="1">
    <source>
        <dbReference type="SAM" id="MobiDB-lite"/>
    </source>
</evidence>
<proteinExistence type="predicted"/>
<feature type="compositionally biased region" description="Polar residues" evidence="1">
    <location>
        <begin position="209"/>
        <end position="220"/>
    </location>
</feature>
<protein>
    <submittedName>
        <fullName evidence="2">Uncharacterized protein</fullName>
    </submittedName>
</protein>
<dbReference type="EMBL" id="KN833687">
    <property type="protein sequence ID" value="KIK30075.1"/>
    <property type="molecule type" value="Genomic_DNA"/>
</dbReference>
<keyword evidence="3" id="KW-1185">Reference proteome</keyword>
<dbReference type="Proteomes" id="UP000054018">
    <property type="component" value="Unassembled WGS sequence"/>
</dbReference>
<reference evidence="3" key="2">
    <citation type="submission" date="2015-01" db="EMBL/GenBank/DDBJ databases">
        <title>Evolutionary Origins and Diversification of the Mycorrhizal Mutualists.</title>
        <authorList>
            <consortium name="DOE Joint Genome Institute"/>
            <consortium name="Mycorrhizal Genomics Consortium"/>
            <person name="Kohler A."/>
            <person name="Kuo A."/>
            <person name="Nagy L.G."/>
            <person name="Floudas D."/>
            <person name="Copeland A."/>
            <person name="Barry K.W."/>
            <person name="Cichocki N."/>
            <person name="Veneault-Fourrey C."/>
            <person name="LaButti K."/>
            <person name="Lindquist E.A."/>
            <person name="Lipzen A."/>
            <person name="Lundell T."/>
            <person name="Morin E."/>
            <person name="Murat C."/>
            <person name="Riley R."/>
            <person name="Ohm R."/>
            <person name="Sun H."/>
            <person name="Tunlid A."/>
            <person name="Henrissat B."/>
            <person name="Grigoriev I.V."/>
            <person name="Hibbett D.S."/>
            <person name="Martin F."/>
        </authorList>
    </citation>
    <scope>NUCLEOTIDE SEQUENCE [LARGE SCALE GENOMIC DNA]</scope>
    <source>
        <strain evidence="3">441</strain>
    </source>
</reference>
<feature type="compositionally biased region" description="Low complexity" evidence="1">
    <location>
        <begin position="84"/>
        <end position="114"/>
    </location>
</feature>
<organism evidence="2 3">
    <name type="scientific">Pisolithus microcarpus 441</name>
    <dbReference type="NCBI Taxonomy" id="765257"/>
    <lineage>
        <taxon>Eukaryota</taxon>
        <taxon>Fungi</taxon>
        <taxon>Dikarya</taxon>
        <taxon>Basidiomycota</taxon>
        <taxon>Agaricomycotina</taxon>
        <taxon>Agaricomycetes</taxon>
        <taxon>Agaricomycetidae</taxon>
        <taxon>Boletales</taxon>
        <taxon>Sclerodermatineae</taxon>
        <taxon>Pisolithaceae</taxon>
        <taxon>Pisolithus</taxon>
    </lineage>
</organism>
<sequence>MPMLVLQSLHNYLAQVLSPPSIHTALLVTPEGALVSYASQLDCENDQGSVSSFGTTPTARAIELTADGHPGQSPDYPAGKRTSSDVAASAPSNSPSPSRATSTVARPTPLTTTTQGELGRVRSKDEVRKVAGLSAEIWAETRGVEGEEGMVESELGRILVVAVEEPREENSGSAEEPLLLLALNGTTDADWDRMSKKARRLAAFLAPSVSKQRGQMQPVSPVSLANGAPKSRTRSAATSPGRAQR</sequence>
<accession>A0A0C9YY90</accession>